<dbReference type="EMBL" id="JAHBMH010000033">
    <property type="protein sequence ID" value="KAK1937609.1"/>
    <property type="molecule type" value="Genomic_DNA"/>
</dbReference>
<evidence type="ECO:0000313" key="1">
    <source>
        <dbReference type="EMBL" id="KAK1937609.1"/>
    </source>
</evidence>
<name>A0AAD9GFT5_BABDI</name>
<evidence type="ECO:0000313" key="2">
    <source>
        <dbReference type="Proteomes" id="UP001195914"/>
    </source>
</evidence>
<proteinExistence type="predicted"/>
<gene>
    <name evidence="1" type="ORF">X943_003314</name>
</gene>
<dbReference type="Proteomes" id="UP001195914">
    <property type="component" value="Unassembled WGS sequence"/>
</dbReference>
<comment type="caution">
    <text evidence="1">The sequence shown here is derived from an EMBL/GenBank/DDBJ whole genome shotgun (WGS) entry which is preliminary data.</text>
</comment>
<accession>A0AAD9GFT5</accession>
<organism evidence="1 2">
    <name type="scientific">Babesia divergens</name>
    <dbReference type="NCBI Taxonomy" id="32595"/>
    <lineage>
        <taxon>Eukaryota</taxon>
        <taxon>Sar</taxon>
        <taxon>Alveolata</taxon>
        <taxon>Apicomplexa</taxon>
        <taxon>Aconoidasida</taxon>
        <taxon>Piroplasmida</taxon>
        <taxon>Babesiidae</taxon>
        <taxon>Babesia</taxon>
    </lineage>
</organism>
<protein>
    <submittedName>
        <fullName evidence="1">Uncharacterized protein</fullName>
    </submittedName>
</protein>
<reference evidence="1" key="1">
    <citation type="journal article" date="2014" name="Nucleic Acids Res.">
        <title>The evolutionary dynamics of variant antigen genes in Babesia reveal a history of genomic innovation underlying host-parasite interaction.</title>
        <authorList>
            <person name="Jackson A.P."/>
            <person name="Otto T.D."/>
            <person name="Darby A."/>
            <person name="Ramaprasad A."/>
            <person name="Xia D."/>
            <person name="Echaide I.E."/>
            <person name="Farber M."/>
            <person name="Gahlot S."/>
            <person name="Gamble J."/>
            <person name="Gupta D."/>
            <person name="Gupta Y."/>
            <person name="Jackson L."/>
            <person name="Malandrin L."/>
            <person name="Malas T.B."/>
            <person name="Moussa E."/>
            <person name="Nair M."/>
            <person name="Reid A.J."/>
            <person name="Sanders M."/>
            <person name="Sharma J."/>
            <person name="Tracey A."/>
            <person name="Quail M.A."/>
            <person name="Weir W."/>
            <person name="Wastling J.M."/>
            <person name="Hall N."/>
            <person name="Willadsen P."/>
            <person name="Lingelbach K."/>
            <person name="Shiels B."/>
            <person name="Tait A."/>
            <person name="Berriman M."/>
            <person name="Allred D.R."/>
            <person name="Pain A."/>
        </authorList>
    </citation>
    <scope>NUCLEOTIDE SEQUENCE</scope>
    <source>
        <strain evidence="1">1802A</strain>
    </source>
</reference>
<dbReference type="AlphaFoldDB" id="A0AAD9GFT5"/>
<keyword evidence="2" id="KW-1185">Reference proteome</keyword>
<sequence>MERFSGTDENASRTQYIDRATFESLSPLQQSVLLMLIRCRLFNPRWGEHARNFLFHHDSVINVRKRCMFPLYITTFRKVYMLYYDVRPSIPTDVSTMTKEHIDWIVTLIMEPYRCLEHIRALLEPGYTPLPVEAMTATLQYDNTYDLYYNYRGLYTELQSFDIMR</sequence>
<reference evidence="1" key="2">
    <citation type="submission" date="2021-05" db="EMBL/GenBank/DDBJ databases">
        <authorList>
            <person name="Pain A."/>
        </authorList>
    </citation>
    <scope>NUCLEOTIDE SEQUENCE</scope>
    <source>
        <strain evidence="1">1802A</strain>
    </source>
</reference>